<keyword evidence="1" id="KW-0732">Signal</keyword>
<sequence>MKKFFLLMTFFISMVVYARAGEVGTKTFENVTGYCENGKLISYKPTITGSKRFYIRMIYPSCRIDGLRYRNIKFSYVTNGEFSNKEELNDAINYLKNINLDGYNIDINYDNRTIYTRLDY</sequence>
<evidence type="ECO:0000313" key="4">
    <source>
        <dbReference type="Proteomes" id="UP000070483"/>
    </source>
</evidence>
<dbReference type="Proteomes" id="UP000070483">
    <property type="component" value="Unassembled WGS sequence"/>
</dbReference>
<name>A0A134AN90_9FUSO</name>
<evidence type="ECO:0000313" key="2">
    <source>
        <dbReference type="EMBL" id="BBM47394.1"/>
    </source>
</evidence>
<reference evidence="2 5" key="3">
    <citation type="submission" date="2019-07" db="EMBL/GenBank/DDBJ databases">
        <title>Complete Genome Sequence of Leptotrichia wadei Strain JMUB3933.</title>
        <authorList>
            <person name="Watanabe S."/>
            <person name="Cui L."/>
        </authorList>
    </citation>
    <scope>NUCLEOTIDE SEQUENCE [LARGE SCALE GENOMIC DNA]</scope>
    <source>
        <strain evidence="2 5">JMUB3933</strain>
    </source>
</reference>
<dbReference type="OrthoDB" id="81020at2"/>
<feature type="signal peptide" evidence="1">
    <location>
        <begin position="1"/>
        <end position="20"/>
    </location>
</feature>
<accession>A0A134AN90</accession>
<reference evidence="4" key="2">
    <citation type="submission" date="2016-01" db="EMBL/GenBank/DDBJ databases">
        <authorList>
            <person name="Mitreva M."/>
            <person name="Pepin K.H."/>
            <person name="Mihindukulasuriya K.A."/>
            <person name="Fulton R."/>
            <person name="Fronick C."/>
            <person name="O'Laughlin M."/>
            <person name="Miner T."/>
            <person name="Herter B."/>
            <person name="Rosa B.A."/>
            <person name="Cordes M."/>
            <person name="Tomlinson C."/>
            <person name="Wollam A."/>
            <person name="Palsikar V.B."/>
            <person name="Mardis E.R."/>
            <person name="Wilson R.K."/>
        </authorList>
    </citation>
    <scope>NUCLEOTIDE SEQUENCE [LARGE SCALE GENOMIC DNA]</scope>
    <source>
        <strain evidence="4">KA00185</strain>
    </source>
</reference>
<gene>
    <name evidence="3" type="ORF">HMPREF3180_00602</name>
    <name evidence="2" type="ORF">JMUB3933_0894</name>
</gene>
<dbReference type="AlphaFoldDB" id="A0A134AN90"/>
<organism evidence="3 4">
    <name type="scientific">Leptotrichia wadei</name>
    <dbReference type="NCBI Taxonomy" id="157687"/>
    <lineage>
        <taxon>Bacteria</taxon>
        <taxon>Fusobacteriati</taxon>
        <taxon>Fusobacteriota</taxon>
        <taxon>Fusobacteriia</taxon>
        <taxon>Fusobacteriales</taxon>
        <taxon>Leptotrichiaceae</taxon>
        <taxon>Leptotrichia</taxon>
    </lineage>
</organism>
<dbReference type="RefSeq" id="WP_060917510.1">
    <property type="nucleotide sequence ID" value="NZ_AP019834.1"/>
</dbReference>
<evidence type="ECO:0000313" key="3">
    <source>
        <dbReference type="EMBL" id="KXB69060.1"/>
    </source>
</evidence>
<dbReference type="PATRIC" id="fig|157687.3.peg.601"/>
<evidence type="ECO:0000313" key="5">
    <source>
        <dbReference type="Proteomes" id="UP000321397"/>
    </source>
</evidence>
<dbReference type="Proteomes" id="UP000321397">
    <property type="component" value="Chromosome"/>
</dbReference>
<feature type="chain" id="PRO_5044548517" evidence="1">
    <location>
        <begin position="21"/>
        <end position="120"/>
    </location>
</feature>
<reference evidence="3" key="1">
    <citation type="submission" date="2016-01" db="EMBL/GenBank/DDBJ databases">
        <authorList>
            <person name="Oliw E.H."/>
        </authorList>
    </citation>
    <scope>NUCLEOTIDE SEQUENCE [LARGE SCALE GENOMIC DNA]</scope>
    <source>
        <strain evidence="3">KA00185</strain>
    </source>
</reference>
<protein>
    <submittedName>
        <fullName evidence="3">Uncharacterized protein</fullName>
    </submittedName>
</protein>
<evidence type="ECO:0000256" key="1">
    <source>
        <dbReference type="SAM" id="SignalP"/>
    </source>
</evidence>
<keyword evidence="4" id="KW-1185">Reference proteome</keyword>
<dbReference type="EMBL" id="AP019834">
    <property type="protein sequence ID" value="BBM47394.1"/>
    <property type="molecule type" value="Genomic_DNA"/>
</dbReference>
<proteinExistence type="predicted"/>
<dbReference type="EMBL" id="LSDD01000036">
    <property type="protein sequence ID" value="KXB69060.1"/>
    <property type="molecule type" value="Genomic_DNA"/>
</dbReference>